<proteinExistence type="predicted"/>
<organism evidence="2 3">
    <name type="scientific">Pelomonas caseinilytica</name>
    <dbReference type="NCBI Taxonomy" id="2906763"/>
    <lineage>
        <taxon>Bacteria</taxon>
        <taxon>Pseudomonadati</taxon>
        <taxon>Pseudomonadota</taxon>
        <taxon>Betaproteobacteria</taxon>
        <taxon>Burkholderiales</taxon>
        <taxon>Sphaerotilaceae</taxon>
        <taxon>Roseateles</taxon>
    </lineage>
</organism>
<evidence type="ECO:0000313" key="2">
    <source>
        <dbReference type="EMBL" id="MCE4540163.1"/>
    </source>
</evidence>
<name>A0ABS8XNC2_9BURK</name>
<evidence type="ECO:0000313" key="3">
    <source>
        <dbReference type="Proteomes" id="UP001201463"/>
    </source>
</evidence>
<keyword evidence="1" id="KW-0812">Transmembrane</keyword>
<sequence length="100" mass="11068">MMPRIPADPGQRAERKANLLLASAVLRGQAVLAVDDLGDRADGLARRVLTLREWLSHPAVLAALGGGAAFFAGAGPRRRGLLWRGLRWAWFAWQTWGRRR</sequence>
<gene>
    <name evidence="2" type="ORF">LXT12_23195</name>
</gene>
<feature type="transmembrane region" description="Helical" evidence="1">
    <location>
        <begin position="54"/>
        <end position="74"/>
    </location>
</feature>
<comment type="caution">
    <text evidence="2">The sequence shown here is derived from an EMBL/GenBank/DDBJ whole genome shotgun (WGS) entry which is preliminary data.</text>
</comment>
<accession>A0ABS8XNC2</accession>
<dbReference type="EMBL" id="JAJTWT010000014">
    <property type="protein sequence ID" value="MCE4540163.1"/>
    <property type="molecule type" value="Genomic_DNA"/>
</dbReference>
<reference evidence="2 3" key="1">
    <citation type="submission" date="2021-12" db="EMBL/GenBank/DDBJ databases">
        <title>Genome seq of p7.</title>
        <authorList>
            <person name="Seo T."/>
        </authorList>
    </citation>
    <scope>NUCLEOTIDE SEQUENCE [LARGE SCALE GENOMIC DNA]</scope>
    <source>
        <strain evidence="2 3">P7</strain>
    </source>
</reference>
<protein>
    <recommendedName>
        <fullName evidence="4">YqjK-like protein</fullName>
    </recommendedName>
</protein>
<evidence type="ECO:0008006" key="4">
    <source>
        <dbReference type="Google" id="ProtNLM"/>
    </source>
</evidence>
<keyword evidence="3" id="KW-1185">Reference proteome</keyword>
<dbReference type="Proteomes" id="UP001201463">
    <property type="component" value="Unassembled WGS sequence"/>
</dbReference>
<evidence type="ECO:0000256" key="1">
    <source>
        <dbReference type="SAM" id="Phobius"/>
    </source>
</evidence>
<keyword evidence="1" id="KW-0472">Membrane</keyword>
<keyword evidence="1" id="KW-1133">Transmembrane helix</keyword>
<dbReference type="RefSeq" id="WP_233394679.1">
    <property type="nucleotide sequence ID" value="NZ_JAJTWT010000014.1"/>
</dbReference>